<dbReference type="Pfam" id="PF01220">
    <property type="entry name" value="DHquinase_II"/>
    <property type="match status" value="1"/>
</dbReference>
<dbReference type="Gene3D" id="3.40.50.9100">
    <property type="entry name" value="Dehydroquinase, class II"/>
    <property type="match status" value="1"/>
</dbReference>
<feature type="binding site" evidence="9">
    <location>
        <position position="86"/>
    </location>
    <ligand>
        <name>substrate</name>
    </ligand>
</feature>
<evidence type="ECO:0000313" key="12">
    <source>
        <dbReference type="EMBL" id="MXN18821.1"/>
    </source>
</evidence>
<name>A0A6L7G493_9RHOB</name>
<dbReference type="NCBIfam" id="NF003807">
    <property type="entry name" value="PRK05395.1-4"/>
    <property type="match status" value="1"/>
</dbReference>
<organism evidence="12 13">
    <name type="scientific">Pseudooceanicola albus</name>
    <dbReference type="NCBI Taxonomy" id="2692189"/>
    <lineage>
        <taxon>Bacteria</taxon>
        <taxon>Pseudomonadati</taxon>
        <taxon>Pseudomonadota</taxon>
        <taxon>Alphaproteobacteria</taxon>
        <taxon>Rhodobacterales</taxon>
        <taxon>Paracoccaceae</taxon>
        <taxon>Pseudooceanicola</taxon>
    </lineage>
</organism>
<dbReference type="EMBL" id="WUMU01000015">
    <property type="protein sequence ID" value="MXN18821.1"/>
    <property type="molecule type" value="Genomic_DNA"/>
</dbReference>
<dbReference type="InterPro" id="IPR018509">
    <property type="entry name" value="DHquinase_II_CS"/>
</dbReference>
<keyword evidence="7 9" id="KW-0057">Aromatic amino acid biosynthesis</keyword>
<dbReference type="InterPro" id="IPR036441">
    <property type="entry name" value="DHquinase_II_sf"/>
</dbReference>
<keyword evidence="9" id="KW-0028">Amino-acid biosynthesis</keyword>
<protein>
    <recommendedName>
        <fullName evidence="6 9">3-dehydroquinate dehydratase</fullName>
        <shortName evidence="9">3-dehydroquinase</shortName>
        <ecNumber evidence="6 9">4.2.1.10</ecNumber>
    </recommendedName>
    <alternativeName>
        <fullName evidence="9">Type II DHQase</fullName>
    </alternativeName>
</protein>
<evidence type="ECO:0000256" key="7">
    <source>
        <dbReference type="ARBA" id="ARBA00023141"/>
    </source>
</evidence>
<dbReference type="NCBIfam" id="NF003805">
    <property type="entry name" value="PRK05395.1-2"/>
    <property type="match status" value="1"/>
</dbReference>
<dbReference type="Proteomes" id="UP000477911">
    <property type="component" value="Unassembled WGS sequence"/>
</dbReference>
<dbReference type="GO" id="GO:0009073">
    <property type="term" value="P:aromatic amino acid family biosynthetic process"/>
    <property type="evidence" value="ECO:0007669"/>
    <property type="project" value="UniProtKB-KW"/>
</dbReference>
<dbReference type="AlphaFoldDB" id="A0A6L7G493"/>
<evidence type="ECO:0000256" key="1">
    <source>
        <dbReference type="ARBA" id="ARBA00001864"/>
    </source>
</evidence>
<proteinExistence type="inferred from homology"/>
<evidence type="ECO:0000256" key="6">
    <source>
        <dbReference type="ARBA" id="ARBA00012060"/>
    </source>
</evidence>
<feature type="binding site" evidence="9">
    <location>
        <begin position="100"/>
        <end position="101"/>
    </location>
    <ligand>
        <name>substrate</name>
    </ligand>
</feature>
<accession>A0A6L7G493</accession>
<dbReference type="EC" id="4.2.1.10" evidence="6 9"/>
<dbReference type="GO" id="GO:0019631">
    <property type="term" value="P:quinate catabolic process"/>
    <property type="evidence" value="ECO:0007669"/>
    <property type="project" value="TreeGrafter"/>
</dbReference>
<comment type="function">
    <text evidence="2 9">Catalyzes a trans-dehydration via an enolate intermediate.</text>
</comment>
<evidence type="ECO:0000256" key="5">
    <source>
        <dbReference type="ARBA" id="ARBA00011193"/>
    </source>
</evidence>
<feature type="active site" description="Proton acceptor" evidence="9 10">
    <location>
        <position position="24"/>
    </location>
</feature>
<dbReference type="NCBIfam" id="NF003806">
    <property type="entry name" value="PRK05395.1-3"/>
    <property type="match status" value="1"/>
</dbReference>
<dbReference type="RefSeq" id="WP_160894942.1">
    <property type="nucleotide sequence ID" value="NZ_WUMU01000015.1"/>
</dbReference>
<comment type="catalytic activity">
    <reaction evidence="1 9">
        <text>3-dehydroquinate = 3-dehydroshikimate + H2O</text>
        <dbReference type="Rhea" id="RHEA:21096"/>
        <dbReference type="ChEBI" id="CHEBI:15377"/>
        <dbReference type="ChEBI" id="CHEBI:16630"/>
        <dbReference type="ChEBI" id="CHEBI:32364"/>
        <dbReference type="EC" id="4.2.1.10"/>
    </reaction>
</comment>
<comment type="pathway">
    <text evidence="3 9">Metabolic intermediate biosynthesis; chorismate biosynthesis; chorismate from D-erythrose 4-phosphate and phosphoenolpyruvate: step 3/7.</text>
</comment>
<dbReference type="GO" id="GO:0003855">
    <property type="term" value="F:3-dehydroquinate dehydratase activity"/>
    <property type="evidence" value="ECO:0007669"/>
    <property type="project" value="UniProtKB-UniRule"/>
</dbReference>
<dbReference type="PANTHER" id="PTHR21272:SF3">
    <property type="entry name" value="CATABOLIC 3-DEHYDROQUINASE"/>
    <property type="match status" value="1"/>
</dbReference>
<comment type="caution">
    <text evidence="9">Lacks conserved residue(s) required for the propagation of feature annotation.</text>
</comment>
<evidence type="ECO:0000256" key="3">
    <source>
        <dbReference type="ARBA" id="ARBA00004902"/>
    </source>
</evidence>
<evidence type="ECO:0000256" key="10">
    <source>
        <dbReference type="PIRSR" id="PIRSR001399-1"/>
    </source>
</evidence>
<comment type="subunit">
    <text evidence="5 9">Homododecamer.</text>
</comment>
<reference evidence="12 13" key="1">
    <citation type="submission" date="2019-12" db="EMBL/GenBank/DDBJ databases">
        <authorList>
            <person name="Li M."/>
        </authorList>
    </citation>
    <scope>NUCLEOTIDE SEQUENCE [LARGE SCALE GENOMIC DNA]</scope>
    <source>
        <strain evidence="12 13">GBMRC 2024</strain>
    </source>
</reference>
<evidence type="ECO:0000256" key="2">
    <source>
        <dbReference type="ARBA" id="ARBA00003924"/>
    </source>
</evidence>
<evidence type="ECO:0000256" key="8">
    <source>
        <dbReference type="ARBA" id="ARBA00023239"/>
    </source>
</evidence>
<dbReference type="PIRSF" id="PIRSF001399">
    <property type="entry name" value="DHquinase_II"/>
    <property type="match status" value="1"/>
</dbReference>
<sequence>MTKPVYVLNGPNLNRLGQREPHIYGHVTLAEVERICAEAAGDTGLVFRQTNSESEMIDWIHEAIEGSCALLINPAAFTFYSMAIMDALKMYPHPLIEFHISNVHKREAMYHNSLVSGVATAVMAGTGTRGYGHAVRLLLEMAAERAAA</sequence>
<dbReference type="PANTHER" id="PTHR21272">
    <property type="entry name" value="CATABOLIC 3-DEHYDROQUINASE"/>
    <property type="match status" value="1"/>
</dbReference>
<dbReference type="GO" id="GO:0009423">
    <property type="term" value="P:chorismate biosynthetic process"/>
    <property type="evidence" value="ECO:0007669"/>
    <property type="project" value="UniProtKB-UniRule"/>
</dbReference>
<dbReference type="PROSITE" id="PS01029">
    <property type="entry name" value="DEHYDROQUINASE_II"/>
    <property type="match status" value="1"/>
</dbReference>
<evidence type="ECO:0000256" key="9">
    <source>
        <dbReference type="HAMAP-Rule" id="MF_00169"/>
    </source>
</evidence>
<dbReference type="CDD" id="cd00466">
    <property type="entry name" value="DHQase_II"/>
    <property type="match status" value="1"/>
</dbReference>
<gene>
    <name evidence="9" type="primary">aroQ</name>
    <name evidence="12" type="ORF">GR170_13300</name>
</gene>
<feature type="binding site" evidence="9">
    <location>
        <position position="73"/>
    </location>
    <ligand>
        <name>substrate</name>
    </ligand>
</feature>
<evidence type="ECO:0000256" key="4">
    <source>
        <dbReference type="ARBA" id="ARBA00011037"/>
    </source>
</evidence>
<dbReference type="GO" id="GO:0008652">
    <property type="term" value="P:amino acid biosynthetic process"/>
    <property type="evidence" value="ECO:0007669"/>
    <property type="project" value="UniProtKB-KW"/>
</dbReference>
<evidence type="ECO:0000256" key="11">
    <source>
        <dbReference type="PIRSR" id="PIRSR001399-3"/>
    </source>
</evidence>
<feature type="site" description="Transition state stabilizer" evidence="9 11">
    <location>
        <position position="19"/>
    </location>
</feature>
<comment type="caution">
    <text evidence="12">The sequence shown here is derived from an EMBL/GenBank/DDBJ whole genome shotgun (WGS) entry which is preliminary data.</text>
</comment>
<dbReference type="HAMAP" id="MF_00169">
    <property type="entry name" value="AroQ"/>
    <property type="match status" value="1"/>
</dbReference>
<comment type="similarity">
    <text evidence="4 9">Belongs to the type-II 3-dehydroquinase family.</text>
</comment>
<dbReference type="UniPathway" id="UPA00053">
    <property type="reaction ID" value="UER00086"/>
</dbReference>
<dbReference type="SUPFAM" id="SSF52304">
    <property type="entry name" value="Type II 3-dehydroquinate dehydratase"/>
    <property type="match status" value="1"/>
</dbReference>
<evidence type="ECO:0000313" key="13">
    <source>
        <dbReference type="Proteomes" id="UP000477911"/>
    </source>
</evidence>
<feature type="active site" description="Proton donor" evidence="9 10">
    <location>
        <position position="99"/>
    </location>
</feature>
<keyword evidence="13" id="KW-1185">Reference proteome</keyword>
<keyword evidence="8 9" id="KW-0456">Lyase</keyword>
<dbReference type="InterPro" id="IPR001874">
    <property type="entry name" value="DHquinase_II"/>
</dbReference>